<accession>A0A1S3XS22</accession>
<reference evidence="1" key="1">
    <citation type="submission" date="2025-08" db="UniProtKB">
        <authorList>
            <consortium name="RefSeq"/>
        </authorList>
    </citation>
    <scope>IDENTIFICATION</scope>
</reference>
<protein>
    <submittedName>
        <fullName evidence="1">Uncharacterized protein</fullName>
    </submittedName>
</protein>
<evidence type="ECO:0000313" key="1">
    <source>
        <dbReference type="RefSeq" id="XP_016442751.1"/>
    </source>
</evidence>
<sequence>MWERFKGMLVKCPHHGIPDQMLGQRFYMGLADSLKANIDASSGGAFFSKSFRECKILLDKMAQNSGWMTRDSTITSVIHSLALDPNNSIAENMATLMMQMSILTKKIDESGQKQQVHKVDVTNGGLCTPCINQPYVCSWSAESDNQNYQENMKYVAYYGGQRQGGQVVPYQRQQGYNQQNQQLAYQQPQQQQIVRQEDGLSKIKGMLQQLIGSNGKMQEKVEAHDSAIKGIEIQLGQLSMALNNCPQGTLPADTHVNPKEQGLKQLMAVSLRNSRDLDLEQEIARESRPAETLVLVPIEVDDLTRLTEVMVQHTPAESSKEKEGAKETELVQEKAVETMPEQENIPLIDALKEMPGYAKMKKDLMSRKFDFQDLAMKSMSRSSEFANCSLIEALDVILEEEDETLNAKDPLAACLVNLEKVDGEDLAKWVLALEGQGHWKR</sequence>
<dbReference type="AlphaFoldDB" id="A0A1S3XS22"/>
<gene>
    <name evidence="1" type="primary">LOC107768164</name>
</gene>
<dbReference type="RefSeq" id="XP_016442751.1">
    <property type="nucleotide sequence ID" value="XM_016587265.1"/>
</dbReference>
<dbReference type="PaxDb" id="4097-A0A1S3XS22"/>
<name>A0A1S3XS22_TOBAC</name>
<organism evidence="1">
    <name type="scientific">Nicotiana tabacum</name>
    <name type="common">Common tobacco</name>
    <dbReference type="NCBI Taxonomy" id="4097"/>
    <lineage>
        <taxon>Eukaryota</taxon>
        <taxon>Viridiplantae</taxon>
        <taxon>Streptophyta</taxon>
        <taxon>Embryophyta</taxon>
        <taxon>Tracheophyta</taxon>
        <taxon>Spermatophyta</taxon>
        <taxon>Magnoliopsida</taxon>
        <taxon>eudicotyledons</taxon>
        <taxon>Gunneridae</taxon>
        <taxon>Pentapetalae</taxon>
        <taxon>asterids</taxon>
        <taxon>lamiids</taxon>
        <taxon>Solanales</taxon>
        <taxon>Solanaceae</taxon>
        <taxon>Nicotianoideae</taxon>
        <taxon>Nicotianeae</taxon>
        <taxon>Nicotiana</taxon>
    </lineage>
</organism>
<dbReference type="OrthoDB" id="1002264at2759"/>
<dbReference type="KEGG" id="nta:107768164"/>
<dbReference type="PANTHER" id="PTHR33223:SF11">
    <property type="entry name" value="ELEMENT PROTEIN, PUTATIVE-RELATED"/>
    <property type="match status" value="1"/>
</dbReference>
<proteinExistence type="predicted"/>
<dbReference type="PANTHER" id="PTHR33223">
    <property type="entry name" value="CCHC-TYPE DOMAIN-CONTAINING PROTEIN"/>
    <property type="match status" value="1"/>
</dbReference>